<keyword evidence="3 5" id="KW-1133">Transmembrane helix</keyword>
<dbReference type="eggNOG" id="COG3296">
    <property type="taxonomic scope" value="Bacteria"/>
</dbReference>
<dbReference type="AlphaFoldDB" id="A0A081N011"/>
<evidence type="ECO:0000256" key="2">
    <source>
        <dbReference type="ARBA" id="ARBA00022692"/>
    </source>
</evidence>
<sequence length="118" mass="13304">MKTPDSDEKNWAMFSHILTLFGCFIPGINVVIPLLIWYQKKEKSPFIALHAKESLNFQITVLLVIAAWGLLSAVLIGLIFLPLIPFAVVFALVFVIRASIKASRGDEYRYPVCLRLVN</sequence>
<keyword evidence="7" id="KW-1185">Reference proteome</keyword>
<evidence type="ECO:0000256" key="4">
    <source>
        <dbReference type="ARBA" id="ARBA00023136"/>
    </source>
</evidence>
<gene>
    <name evidence="6" type="ORF">GZ78_28450</name>
</gene>
<evidence type="ECO:0000313" key="6">
    <source>
        <dbReference type="EMBL" id="KEQ11784.1"/>
    </source>
</evidence>
<dbReference type="EMBL" id="JOKH01000012">
    <property type="protein sequence ID" value="KEQ11784.1"/>
    <property type="molecule type" value="Genomic_DNA"/>
</dbReference>
<feature type="transmembrane region" description="Helical" evidence="5">
    <location>
        <begin position="59"/>
        <end position="77"/>
    </location>
</feature>
<dbReference type="PROSITE" id="PS51257">
    <property type="entry name" value="PROKAR_LIPOPROTEIN"/>
    <property type="match status" value="1"/>
</dbReference>
<dbReference type="Proteomes" id="UP000028073">
    <property type="component" value="Unassembled WGS sequence"/>
</dbReference>
<keyword evidence="4 5" id="KW-0472">Membrane</keyword>
<accession>A0A081N011</accession>
<dbReference type="STRING" id="1137799.GZ78_28450"/>
<evidence type="ECO:0000256" key="5">
    <source>
        <dbReference type="SAM" id="Phobius"/>
    </source>
</evidence>
<evidence type="ECO:0000313" key="7">
    <source>
        <dbReference type="Proteomes" id="UP000028073"/>
    </source>
</evidence>
<feature type="transmembrane region" description="Helical" evidence="5">
    <location>
        <begin position="83"/>
        <end position="100"/>
    </location>
</feature>
<protein>
    <recommendedName>
        <fullName evidence="8">Orotate phosphoribosyltransferase</fullName>
    </recommendedName>
</protein>
<organism evidence="6 7">
    <name type="scientific">Endozoicomonas numazuensis</name>
    <dbReference type="NCBI Taxonomy" id="1137799"/>
    <lineage>
        <taxon>Bacteria</taxon>
        <taxon>Pseudomonadati</taxon>
        <taxon>Pseudomonadota</taxon>
        <taxon>Gammaproteobacteria</taxon>
        <taxon>Oceanospirillales</taxon>
        <taxon>Endozoicomonadaceae</taxon>
        <taxon>Endozoicomonas</taxon>
    </lineage>
</organism>
<reference evidence="6 7" key="1">
    <citation type="submission" date="2014-06" db="EMBL/GenBank/DDBJ databases">
        <title>Whole Genome Sequences of Three Symbiotic Endozoicomonas Bacteria.</title>
        <authorList>
            <person name="Neave M.J."/>
            <person name="Apprill A."/>
            <person name="Voolstra C.R."/>
        </authorList>
    </citation>
    <scope>NUCLEOTIDE SEQUENCE [LARGE SCALE GENOMIC DNA]</scope>
    <source>
        <strain evidence="6 7">DSM 25634</strain>
    </source>
</reference>
<evidence type="ECO:0008006" key="8">
    <source>
        <dbReference type="Google" id="ProtNLM"/>
    </source>
</evidence>
<name>A0A081N011_9GAMM</name>
<comment type="caution">
    <text evidence="6">The sequence shown here is derived from an EMBL/GenBank/DDBJ whole genome shotgun (WGS) entry which is preliminary data.</text>
</comment>
<proteinExistence type="predicted"/>
<feature type="transmembrane region" description="Helical" evidence="5">
    <location>
        <begin position="12"/>
        <end position="38"/>
    </location>
</feature>
<dbReference type="InterPro" id="IPR019109">
    <property type="entry name" value="MamF_MmsF"/>
</dbReference>
<comment type="subcellular location">
    <subcellularLocation>
        <location evidence="1">Membrane</location>
        <topology evidence="1">Multi-pass membrane protein</topology>
    </subcellularLocation>
</comment>
<evidence type="ECO:0000256" key="3">
    <source>
        <dbReference type="ARBA" id="ARBA00022989"/>
    </source>
</evidence>
<dbReference type="Pfam" id="PF09685">
    <property type="entry name" value="MamF_MmsF"/>
    <property type="match status" value="1"/>
</dbReference>
<keyword evidence="2 5" id="KW-0812">Transmembrane</keyword>
<evidence type="ECO:0000256" key="1">
    <source>
        <dbReference type="ARBA" id="ARBA00004141"/>
    </source>
</evidence>